<evidence type="ECO:0000256" key="1">
    <source>
        <dbReference type="SAM" id="MobiDB-lite"/>
    </source>
</evidence>
<gene>
    <name evidence="2" type="ORF">Scaly_1613500</name>
</gene>
<accession>A0AAW2PAF7</accession>
<organism evidence="2">
    <name type="scientific">Sesamum calycinum</name>
    <dbReference type="NCBI Taxonomy" id="2727403"/>
    <lineage>
        <taxon>Eukaryota</taxon>
        <taxon>Viridiplantae</taxon>
        <taxon>Streptophyta</taxon>
        <taxon>Embryophyta</taxon>
        <taxon>Tracheophyta</taxon>
        <taxon>Spermatophyta</taxon>
        <taxon>Magnoliopsida</taxon>
        <taxon>eudicotyledons</taxon>
        <taxon>Gunneridae</taxon>
        <taxon>Pentapetalae</taxon>
        <taxon>asterids</taxon>
        <taxon>lamiids</taxon>
        <taxon>Lamiales</taxon>
        <taxon>Pedaliaceae</taxon>
        <taxon>Sesamum</taxon>
    </lineage>
</organism>
<proteinExistence type="predicted"/>
<comment type="caution">
    <text evidence="2">The sequence shown here is derived from an EMBL/GenBank/DDBJ whole genome shotgun (WGS) entry which is preliminary data.</text>
</comment>
<dbReference type="PANTHER" id="PTHR33437:SF2">
    <property type="entry name" value="OS06G0361200 PROTEIN"/>
    <property type="match status" value="1"/>
</dbReference>
<reference evidence="2" key="2">
    <citation type="journal article" date="2024" name="Plant">
        <title>Genomic evolution and insights into agronomic trait innovations of Sesamum species.</title>
        <authorList>
            <person name="Miao H."/>
            <person name="Wang L."/>
            <person name="Qu L."/>
            <person name="Liu H."/>
            <person name="Sun Y."/>
            <person name="Le M."/>
            <person name="Wang Q."/>
            <person name="Wei S."/>
            <person name="Zheng Y."/>
            <person name="Lin W."/>
            <person name="Duan Y."/>
            <person name="Cao H."/>
            <person name="Xiong S."/>
            <person name="Wang X."/>
            <person name="Wei L."/>
            <person name="Li C."/>
            <person name="Ma Q."/>
            <person name="Ju M."/>
            <person name="Zhao R."/>
            <person name="Li G."/>
            <person name="Mu C."/>
            <person name="Tian Q."/>
            <person name="Mei H."/>
            <person name="Zhang T."/>
            <person name="Gao T."/>
            <person name="Zhang H."/>
        </authorList>
    </citation>
    <scope>NUCLEOTIDE SEQUENCE</scope>
    <source>
        <strain evidence="2">KEN8</strain>
    </source>
</reference>
<dbReference type="AlphaFoldDB" id="A0AAW2PAF7"/>
<evidence type="ECO:0000313" key="2">
    <source>
        <dbReference type="EMBL" id="KAL0352248.1"/>
    </source>
</evidence>
<protein>
    <recommendedName>
        <fullName evidence="3">Retrotransposon gag protein</fullName>
    </recommendedName>
</protein>
<name>A0AAW2PAF7_9LAMI</name>
<dbReference type="EMBL" id="JACGWM010000009">
    <property type="protein sequence ID" value="KAL0352248.1"/>
    <property type="molecule type" value="Genomic_DNA"/>
</dbReference>
<evidence type="ECO:0008006" key="3">
    <source>
        <dbReference type="Google" id="ProtNLM"/>
    </source>
</evidence>
<feature type="region of interest" description="Disordered" evidence="1">
    <location>
        <begin position="99"/>
        <end position="123"/>
    </location>
</feature>
<dbReference type="PANTHER" id="PTHR33437">
    <property type="entry name" value="OS06G0361200 PROTEIN"/>
    <property type="match status" value="1"/>
</dbReference>
<sequence length="123" mass="13997">MPAYVKRVANEEYLFPDSDIAYIFYELLEIKLIELPESKHLDEAGKVNDPKYCKYHQVVSHPIERCFAVKEKIMALAKEGKIILDIEEMTGTNVASITKTKNGHISEEKRKVKQPSTGTLSTL</sequence>
<reference evidence="2" key="1">
    <citation type="submission" date="2020-06" db="EMBL/GenBank/DDBJ databases">
        <authorList>
            <person name="Li T."/>
            <person name="Hu X."/>
            <person name="Zhang T."/>
            <person name="Song X."/>
            <person name="Zhang H."/>
            <person name="Dai N."/>
            <person name="Sheng W."/>
            <person name="Hou X."/>
            <person name="Wei L."/>
        </authorList>
    </citation>
    <scope>NUCLEOTIDE SEQUENCE</scope>
    <source>
        <strain evidence="2">KEN8</strain>
        <tissue evidence="2">Leaf</tissue>
    </source>
</reference>
<feature type="compositionally biased region" description="Polar residues" evidence="1">
    <location>
        <begin position="114"/>
        <end position="123"/>
    </location>
</feature>